<dbReference type="InterPro" id="IPR036734">
    <property type="entry name" value="Neur_chan_lig-bd_sf"/>
</dbReference>
<reference evidence="14" key="1">
    <citation type="submission" date="2013-04" db="EMBL/GenBank/DDBJ databases">
        <authorList>
            <person name="Qu J."/>
            <person name="Murali S.C."/>
            <person name="Bandaranaike D."/>
            <person name="Bellair M."/>
            <person name="Blankenburg K."/>
            <person name="Chao H."/>
            <person name="Dinh H."/>
            <person name="Doddapaneni H."/>
            <person name="Downs B."/>
            <person name="Dugan-Rocha S."/>
            <person name="Elkadiri S."/>
            <person name="Gnanaolivu R.D."/>
            <person name="Hernandez B."/>
            <person name="Javaid M."/>
            <person name="Jayaseelan J.C."/>
            <person name="Lee S."/>
            <person name="Li M."/>
            <person name="Ming W."/>
            <person name="Munidasa M."/>
            <person name="Muniz J."/>
            <person name="Nguyen L."/>
            <person name="Ongeri F."/>
            <person name="Osuji N."/>
            <person name="Pu L.-L."/>
            <person name="Puazo M."/>
            <person name="Qu C."/>
            <person name="Quiroz J."/>
            <person name="Raj R."/>
            <person name="Weissenberger G."/>
            <person name="Xin Y."/>
            <person name="Zou X."/>
            <person name="Han Y."/>
            <person name="Richards S."/>
            <person name="Worley K."/>
            <person name="Muzny D."/>
            <person name="Gibbs R."/>
        </authorList>
    </citation>
    <scope>NUCLEOTIDE SEQUENCE</scope>
    <source>
        <strain evidence="14">Sampled in the wild</strain>
    </source>
</reference>
<feature type="chain" id="PRO_5035489338" evidence="11">
    <location>
        <begin position="27"/>
        <end position="340"/>
    </location>
</feature>
<dbReference type="Gene3D" id="2.70.170.10">
    <property type="entry name" value="Neurotransmitter-gated ion-channel ligand-binding domain"/>
    <property type="match status" value="1"/>
</dbReference>
<evidence type="ECO:0000259" key="13">
    <source>
        <dbReference type="Pfam" id="PF02932"/>
    </source>
</evidence>
<dbReference type="PRINTS" id="PR00252">
    <property type="entry name" value="NRIONCHANNEL"/>
</dbReference>
<dbReference type="InterPro" id="IPR006029">
    <property type="entry name" value="Neurotrans-gated_channel_TM"/>
</dbReference>
<dbReference type="Proteomes" id="UP000792457">
    <property type="component" value="Unassembled WGS sequence"/>
</dbReference>
<evidence type="ECO:0000256" key="10">
    <source>
        <dbReference type="ARBA" id="ARBA00023303"/>
    </source>
</evidence>
<evidence type="ECO:0000256" key="4">
    <source>
        <dbReference type="ARBA" id="ARBA00022475"/>
    </source>
</evidence>
<keyword evidence="9 11" id="KW-0472">Membrane</keyword>
<keyword evidence="6 11" id="KW-0732">Signal</keyword>
<dbReference type="PANTHER" id="PTHR18945">
    <property type="entry name" value="NEUROTRANSMITTER GATED ION CHANNEL"/>
    <property type="match status" value="1"/>
</dbReference>
<dbReference type="GO" id="GO:0005254">
    <property type="term" value="F:chloride channel activity"/>
    <property type="evidence" value="ECO:0007669"/>
    <property type="project" value="UniProtKB-ARBA"/>
</dbReference>
<feature type="signal peptide" evidence="11">
    <location>
        <begin position="1"/>
        <end position="26"/>
    </location>
</feature>
<dbReference type="SUPFAM" id="SSF90112">
    <property type="entry name" value="Neurotransmitter-gated ion-channel transmembrane pore"/>
    <property type="match status" value="1"/>
</dbReference>
<comment type="caution">
    <text evidence="14">The sequence shown here is derived from an EMBL/GenBank/DDBJ whole genome shotgun (WGS) entry which is preliminary data.</text>
</comment>
<evidence type="ECO:0000256" key="6">
    <source>
        <dbReference type="ARBA" id="ARBA00022729"/>
    </source>
</evidence>
<dbReference type="InterPro" id="IPR018000">
    <property type="entry name" value="Neurotransmitter_ion_chnl_CS"/>
</dbReference>
<feature type="non-terminal residue" evidence="14">
    <location>
        <position position="1"/>
    </location>
</feature>
<feature type="domain" description="Neurotransmitter-gated ion-channel ligand-binding" evidence="12">
    <location>
        <begin position="171"/>
        <end position="268"/>
    </location>
</feature>
<dbReference type="Pfam" id="PF02932">
    <property type="entry name" value="Neur_chan_memb"/>
    <property type="match status" value="1"/>
</dbReference>
<keyword evidence="4" id="KW-1003">Cell membrane</keyword>
<dbReference type="InterPro" id="IPR006202">
    <property type="entry name" value="Neur_chan_lig-bd"/>
</dbReference>
<keyword evidence="7 11" id="KW-1133">Transmembrane helix</keyword>
<dbReference type="InterPro" id="IPR006028">
    <property type="entry name" value="GABAA/Glycine_rcpt"/>
</dbReference>
<dbReference type="GO" id="GO:0099095">
    <property type="term" value="F:ligand-gated monoatomic anion channel activity"/>
    <property type="evidence" value="ECO:0007669"/>
    <property type="project" value="UniProtKB-ARBA"/>
</dbReference>
<dbReference type="AlphaFoldDB" id="A0A8K0P187"/>
<dbReference type="PRINTS" id="PR00253">
    <property type="entry name" value="GABAARECEPTR"/>
</dbReference>
<comment type="similarity">
    <text evidence="11">Belongs to the ligand-gated ion channel (TC 1.A.9) family.</text>
</comment>
<dbReference type="GO" id="GO:0005230">
    <property type="term" value="F:extracellular ligand-gated monoatomic ion channel activity"/>
    <property type="evidence" value="ECO:0007669"/>
    <property type="project" value="InterPro"/>
</dbReference>
<dbReference type="Gene3D" id="1.20.58.390">
    <property type="entry name" value="Neurotransmitter-gated ion-channel transmembrane domain"/>
    <property type="match status" value="1"/>
</dbReference>
<name>A0A8K0P187_LADFU</name>
<keyword evidence="15" id="KW-1185">Reference proteome</keyword>
<evidence type="ECO:0000256" key="11">
    <source>
        <dbReference type="RuleBase" id="RU000687"/>
    </source>
</evidence>
<keyword evidence="3 11" id="KW-0813">Transport</keyword>
<comment type="subcellular location">
    <subcellularLocation>
        <location evidence="2">Cell membrane</location>
    </subcellularLocation>
    <subcellularLocation>
        <location evidence="1">Membrane</location>
        <topology evidence="1">Multi-pass membrane protein</topology>
    </subcellularLocation>
</comment>
<comment type="caution">
    <text evidence="11">Lacks conserved residue(s) required for the propagation of feature annotation.</text>
</comment>
<accession>A0A8K0P187</accession>
<feature type="transmembrane region" description="Helical" evidence="11">
    <location>
        <begin position="269"/>
        <end position="293"/>
    </location>
</feature>
<dbReference type="CDD" id="cd18992">
    <property type="entry name" value="LGIC_ECD_HisCl"/>
    <property type="match status" value="1"/>
</dbReference>
<evidence type="ECO:0000313" key="15">
    <source>
        <dbReference type="Proteomes" id="UP000792457"/>
    </source>
</evidence>
<evidence type="ECO:0000256" key="9">
    <source>
        <dbReference type="ARBA" id="ARBA00023136"/>
    </source>
</evidence>
<keyword evidence="8 11" id="KW-0406">Ion transport</keyword>
<dbReference type="CDD" id="cd19049">
    <property type="entry name" value="LGIC_TM_anion"/>
    <property type="match status" value="1"/>
</dbReference>
<dbReference type="PROSITE" id="PS00236">
    <property type="entry name" value="NEUROTR_ION_CHANNEL"/>
    <property type="match status" value="1"/>
</dbReference>
<proteinExistence type="inferred from homology"/>
<dbReference type="InterPro" id="IPR036719">
    <property type="entry name" value="Neuro-gated_channel_TM_sf"/>
</dbReference>
<reference evidence="14" key="2">
    <citation type="submission" date="2017-10" db="EMBL/GenBank/DDBJ databases">
        <title>Ladona fulva Genome sequencing and assembly.</title>
        <authorList>
            <person name="Murali S."/>
            <person name="Richards S."/>
            <person name="Bandaranaike D."/>
            <person name="Bellair M."/>
            <person name="Blankenburg K."/>
            <person name="Chao H."/>
            <person name="Dinh H."/>
            <person name="Doddapaneni H."/>
            <person name="Dugan-Rocha S."/>
            <person name="Elkadiri S."/>
            <person name="Gnanaolivu R."/>
            <person name="Hernandez B."/>
            <person name="Skinner E."/>
            <person name="Javaid M."/>
            <person name="Lee S."/>
            <person name="Li M."/>
            <person name="Ming W."/>
            <person name="Munidasa M."/>
            <person name="Muniz J."/>
            <person name="Nguyen L."/>
            <person name="Hughes D."/>
            <person name="Osuji N."/>
            <person name="Pu L.-L."/>
            <person name="Puazo M."/>
            <person name="Qu C."/>
            <person name="Quiroz J."/>
            <person name="Raj R."/>
            <person name="Weissenberger G."/>
            <person name="Xin Y."/>
            <person name="Zou X."/>
            <person name="Han Y."/>
            <person name="Worley K."/>
            <person name="Muzny D."/>
            <person name="Gibbs R."/>
        </authorList>
    </citation>
    <scope>NUCLEOTIDE SEQUENCE</scope>
    <source>
        <strain evidence="14">Sampled in the wild</strain>
    </source>
</reference>
<feature type="domain" description="Neurotransmitter-gated ion-channel transmembrane" evidence="13">
    <location>
        <begin position="276"/>
        <end position="339"/>
    </location>
</feature>
<evidence type="ECO:0000256" key="1">
    <source>
        <dbReference type="ARBA" id="ARBA00004141"/>
    </source>
</evidence>
<feature type="domain" description="Neurotransmitter-gated ion-channel ligand-binding" evidence="12">
    <location>
        <begin position="44"/>
        <end position="154"/>
    </location>
</feature>
<dbReference type="InterPro" id="IPR038050">
    <property type="entry name" value="Neuro_actylchol_rec"/>
</dbReference>
<evidence type="ECO:0000256" key="8">
    <source>
        <dbReference type="ARBA" id="ARBA00023065"/>
    </source>
</evidence>
<dbReference type="SUPFAM" id="SSF63712">
    <property type="entry name" value="Nicotinic receptor ligand binding domain-like"/>
    <property type="match status" value="1"/>
</dbReference>
<keyword evidence="5 11" id="KW-0812">Transmembrane</keyword>
<keyword evidence="10 11" id="KW-0407">Ion channel</keyword>
<dbReference type="Pfam" id="PF02931">
    <property type="entry name" value="Neur_chan_LBD"/>
    <property type="match status" value="2"/>
</dbReference>
<evidence type="ECO:0000256" key="5">
    <source>
        <dbReference type="ARBA" id="ARBA00022692"/>
    </source>
</evidence>
<dbReference type="GO" id="GO:0005886">
    <property type="term" value="C:plasma membrane"/>
    <property type="evidence" value="ECO:0007669"/>
    <property type="project" value="UniProtKB-SubCell"/>
</dbReference>
<evidence type="ECO:0000313" key="14">
    <source>
        <dbReference type="EMBL" id="KAG8229746.1"/>
    </source>
</evidence>
<evidence type="ECO:0000256" key="7">
    <source>
        <dbReference type="ARBA" id="ARBA00022989"/>
    </source>
</evidence>
<evidence type="ECO:0000259" key="12">
    <source>
        <dbReference type="Pfam" id="PF02931"/>
    </source>
</evidence>
<protein>
    <submittedName>
        <fullName evidence="14">Uncharacterized protein</fullName>
    </submittedName>
</protein>
<evidence type="ECO:0000256" key="3">
    <source>
        <dbReference type="ARBA" id="ARBA00022448"/>
    </source>
</evidence>
<dbReference type="GO" id="GO:0004888">
    <property type="term" value="F:transmembrane signaling receptor activity"/>
    <property type="evidence" value="ECO:0007669"/>
    <property type="project" value="InterPro"/>
</dbReference>
<dbReference type="EMBL" id="KZ308445">
    <property type="protein sequence ID" value="KAG8229746.1"/>
    <property type="molecule type" value="Genomic_DNA"/>
</dbReference>
<dbReference type="InterPro" id="IPR006201">
    <property type="entry name" value="Neur_channel"/>
</dbReference>
<dbReference type="OrthoDB" id="407674at2759"/>
<gene>
    <name evidence="14" type="ORF">J437_LFUL007043</name>
</gene>
<organism evidence="14 15">
    <name type="scientific">Ladona fulva</name>
    <name type="common">Scarce chaser dragonfly</name>
    <name type="synonym">Libellula fulva</name>
    <dbReference type="NCBI Taxonomy" id="123851"/>
    <lineage>
        <taxon>Eukaryota</taxon>
        <taxon>Metazoa</taxon>
        <taxon>Ecdysozoa</taxon>
        <taxon>Arthropoda</taxon>
        <taxon>Hexapoda</taxon>
        <taxon>Insecta</taxon>
        <taxon>Pterygota</taxon>
        <taxon>Palaeoptera</taxon>
        <taxon>Odonata</taxon>
        <taxon>Epiprocta</taxon>
        <taxon>Anisoptera</taxon>
        <taxon>Libelluloidea</taxon>
        <taxon>Libellulidae</taxon>
        <taxon>Ladona</taxon>
    </lineage>
</organism>
<sequence>MNAVNSFQRTFRSLQIILCTASLAASQTTSLIFNDILPENPKLYDKMRPPKKDGNPTTVYFHVTVMGLDSIDENSMTYAADIFFAQTWKDYRLRLPENMTSEYRLLEVDWLKNMWRPDSFFKNAKAVTFQTMTIPNHYMWLYKDKTILYMVNSFLTESFIQDKVNWGLKGYHYENISACYRLTLTLSCAMNFMIYPHDTQECKLQMESLSHTTDDMIFQWDPEVPLVVDENIELPQLQLVKNQTADCTQVYSTGNFTCLEVIFVLKRRLGYYLFHTYIPTCLIVIMSWVSFWIKPEAAPARVTLGVTSLLTLSTQHAKSQASLPPVSYLKAVDAFMSVCT</sequence>
<evidence type="ECO:0000256" key="2">
    <source>
        <dbReference type="ARBA" id="ARBA00004236"/>
    </source>
</evidence>